<dbReference type="InterPro" id="IPR036397">
    <property type="entry name" value="RNaseH_sf"/>
</dbReference>
<feature type="domain" description="Integrase catalytic" evidence="1">
    <location>
        <begin position="166"/>
        <end position="308"/>
    </location>
</feature>
<dbReference type="InterPro" id="IPR039537">
    <property type="entry name" value="Retrotran_Ty1/copia-like"/>
</dbReference>
<dbReference type="SUPFAM" id="SSF53098">
    <property type="entry name" value="Ribonuclease H-like"/>
    <property type="match status" value="1"/>
</dbReference>
<evidence type="ECO:0000259" key="1">
    <source>
        <dbReference type="PROSITE" id="PS50994"/>
    </source>
</evidence>
<reference evidence="2" key="1">
    <citation type="journal article" date="2014" name="Nat. Commun.">
        <title>The emerging biofuel crop Camelina sativa retains a highly undifferentiated hexaploid genome structure.</title>
        <authorList>
            <person name="Kagale S."/>
            <person name="Koh C."/>
            <person name="Nixon J."/>
            <person name="Bollina V."/>
            <person name="Clarke W.E."/>
            <person name="Tuteja R."/>
            <person name="Spillane C."/>
            <person name="Robinson S.J."/>
            <person name="Links M.G."/>
            <person name="Clarke C."/>
            <person name="Higgins E.E."/>
            <person name="Huebert T."/>
            <person name="Sharpe A.G."/>
            <person name="Parkin I.A."/>
        </authorList>
    </citation>
    <scope>NUCLEOTIDE SEQUENCE [LARGE SCALE GENOMIC DNA]</scope>
    <source>
        <strain evidence="2">cv. DH55</strain>
    </source>
</reference>
<gene>
    <name evidence="3" type="primary">LOC104753364</name>
</gene>
<name>A0ABM0WP14_CAMSA</name>
<protein>
    <submittedName>
        <fullName evidence="3">Uncharacterized protein LOC104753364</fullName>
    </submittedName>
</protein>
<dbReference type="InterPro" id="IPR012337">
    <property type="entry name" value="RNaseH-like_sf"/>
</dbReference>
<dbReference type="RefSeq" id="XP_010473931.1">
    <property type="nucleotide sequence ID" value="XM_010475629.1"/>
</dbReference>
<proteinExistence type="predicted"/>
<dbReference type="InterPro" id="IPR001584">
    <property type="entry name" value="Integrase_cat-core"/>
</dbReference>
<keyword evidence="2" id="KW-1185">Reference proteome</keyword>
<dbReference type="PANTHER" id="PTHR42648">
    <property type="entry name" value="TRANSPOSASE, PUTATIVE-RELATED"/>
    <property type="match status" value="1"/>
</dbReference>
<reference evidence="3" key="2">
    <citation type="submission" date="2025-08" db="UniProtKB">
        <authorList>
            <consortium name="RefSeq"/>
        </authorList>
    </citation>
    <scope>IDENTIFICATION</scope>
    <source>
        <tissue evidence="3">Leaf</tissue>
    </source>
</reference>
<evidence type="ECO:0000313" key="2">
    <source>
        <dbReference type="Proteomes" id="UP000694864"/>
    </source>
</evidence>
<evidence type="ECO:0000313" key="3">
    <source>
        <dbReference type="RefSeq" id="XP_010473931.1"/>
    </source>
</evidence>
<dbReference type="PROSITE" id="PS50994">
    <property type="entry name" value="INTEGRASE"/>
    <property type="match status" value="1"/>
</dbReference>
<dbReference type="Gene3D" id="3.30.420.10">
    <property type="entry name" value="Ribonuclease H-like superfamily/Ribonuclease H"/>
    <property type="match status" value="1"/>
</dbReference>
<sequence>MQIQNEDGSTGLFSQKSEIAIAHKGAYDKGAYKRSDYTKLMCDHCKRKGHTKDKCWVLHPHLKPAKMNEPRKAMSPSAADDDVVRKYDLDALIESIASLKESVMFNLIDNVKPATGNVIIANGHGVPVKGIGNLKLFNKDSQAFYMPEFTSNLLSFKKATRDLDCLAIFSSNEIWFPDIKTGKTIGEGSTKKDLYVLEDLNLVSAFANNSVWHARLGHPHTKALSMLLPKIYVSTQFNAKITTLKTDNGGEYTSNEFKAFTSKHGIVHQTTCLYTPQQNGVSERKNRHLMEVARNMMFYKNVPKTLLE</sequence>
<organism evidence="2 3">
    <name type="scientific">Camelina sativa</name>
    <name type="common">False flax</name>
    <name type="synonym">Myagrum sativum</name>
    <dbReference type="NCBI Taxonomy" id="90675"/>
    <lineage>
        <taxon>Eukaryota</taxon>
        <taxon>Viridiplantae</taxon>
        <taxon>Streptophyta</taxon>
        <taxon>Embryophyta</taxon>
        <taxon>Tracheophyta</taxon>
        <taxon>Spermatophyta</taxon>
        <taxon>Magnoliopsida</taxon>
        <taxon>eudicotyledons</taxon>
        <taxon>Gunneridae</taxon>
        <taxon>Pentapetalae</taxon>
        <taxon>rosids</taxon>
        <taxon>malvids</taxon>
        <taxon>Brassicales</taxon>
        <taxon>Brassicaceae</taxon>
        <taxon>Camelineae</taxon>
        <taxon>Camelina</taxon>
    </lineage>
</organism>
<accession>A0ABM0WP14</accession>
<dbReference type="Proteomes" id="UP000694864">
    <property type="component" value="Chromosome 16"/>
</dbReference>
<dbReference type="GeneID" id="104753364"/>
<dbReference type="PANTHER" id="PTHR42648:SF28">
    <property type="entry name" value="TRANSPOSON-ENCODED PROTEIN WITH RIBONUCLEASE H-LIKE AND RETROVIRUS ZINC FINGER-LIKE DOMAINS"/>
    <property type="match status" value="1"/>
</dbReference>